<dbReference type="Pfam" id="PF24923">
    <property type="entry name" value="ATP-grasp_IQCH"/>
    <property type="match status" value="1"/>
</dbReference>
<sequence>MKPLKPSQSQPTSVRSTTTARLPMLSSKSVTLPNGTIRGPARTTTPPPQGGLLKLLENGTIKADADLEPLLTIGGPIRSQRVVLHKAAERNRRQQNVMTEDSGFNGVPEYKLDLEVLARIPATLNLEELKGWEAAQAQERRAQQEEAAAAAAAKAEASALLPPQASSSFAAALDMPLIPVATAARDDTRTYTQLLDLYSMHEFIIRKGKALRNTPEFASFKRHYNVSWGEVERLIEMLEGFLANYGVELAYVDGKKLAQLASYQAPDLVTANEMVQCITNAEEIIPLVSDASRPYHYGPRRHHVAATKVQATWRMYRQRIAYIHLLIGTRAAIAIQRQWTTYRAHCITRRTIRALRDTNLLRWRKTMEDFKAAWPQIEDGRRTIIHIPSLSYPTYQAKKVAFFEVRQLGQLTRLSMLADPRVHIVFVAPEKPENEIQQYYQKLLEESGVTNVSGRLTFVVPENASRLPAGLSLTRMVLLSPRLLKLLSALCTGKPAYIVPAVVGAEELTLASQLNVPLLSAEPHIVQVYGSKSGCRRLLEAADVLTPPGAAQLRSRNDLIHALTSLILEHCDVTRWLIKLENEFASHGHAYLDVSRLHSLQGNAEGPLDAAVARELEVHGAKRIRLLHPHNYPDWEAYLAMFDMVGGTVEAVLPGLTTPVTANLFISPSGSVRVESVVEPLLAPALTVLGTLFPCRSAVPYAAILGASLSVGQVAYRKRIMGYISVDYVVTTDATGVDGAAEQQRVWGVDVDFGMTTYAAAHGLATVMTGSTWDAKRGTCVSASTGVPLAYAYSGVLYSPYISAIRHAAFFSLCQGRGLVYDCSRRSGVVFHFLNVFLCNCVGVISIASDEARAVRRLSEFQVLLNMELPKQGEHSAESNCVYFSSLVRQLSQLLR</sequence>
<evidence type="ECO:0000313" key="3">
    <source>
        <dbReference type="EMBL" id="KPI84671.1"/>
    </source>
</evidence>
<keyword evidence="4" id="KW-1185">Reference proteome</keyword>
<dbReference type="OMA" id="MHEFIIR"/>
<feature type="region of interest" description="Disordered" evidence="1">
    <location>
        <begin position="1"/>
        <end position="51"/>
    </location>
</feature>
<dbReference type="PROSITE" id="PS50096">
    <property type="entry name" value="IQ"/>
    <property type="match status" value="1"/>
</dbReference>
<evidence type="ECO:0000256" key="1">
    <source>
        <dbReference type="SAM" id="MobiDB-lite"/>
    </source>
</evidence>
<dbReference type="PANTHER" id="PTHR14465:SF0">
    <property type="entry name" value="IQ DOMAIN-CONTAINING PROTEIN H"/>
    <property type="match status" value="1"/>
</dbReference>
<feature type="compositionally biased region" description="Polar residues" evidence="1">
    <location>
        <begin position="1"/>
        <end position="34"/>
    </location>
</feature>
<dbReference type="OrthoDB" id="2117703at2759"/>
<accession>A0A0N1IJ14</accession>
<organism evidence="3 4">
    <name type="scientific">Leptomonas seymouri</name>
    <dbReference type="NCBI Taxonomy" id="5684"/>
    <lineage>
        <taxon>Eukaryota</taxon>
        <taxon>Discoba</taxon>
        <taxon>Euglenozoa</taxon>
        <taxon>Kinetoplastea</taxon>
        <taxon>Metakinetoplastina</taxon>
        <taxon>Trypanosomatida</taxon>
        <taxon>Trypanosomatidae</taxon>
        <taxon>Leishmaniinae</taxon>
        <taxon>Leptomonas</taxon>
    </lineage>
</organism>
<comment type="caution">
    <text evidence="3">The sequence shown here is derived from an EMBL/GenBank/DDBJ whole genome shotgun (WGS) entry which is preliminary data.</text>
</comment>
<dbReference type="VEuPathDB" id="TriTrypDB:Lsey_0240_0020"/>
<reference evidence="3 4" key="1">
    <citation type="journal article" date="2015" name="PLoS Pathog.">
        <title>Leptomonas seymouri: Adaptations to the Dixenous Life Cycle Analyzed by Genome Sequencing, Transcriptome Profiling and Co-infection with Leishmania donovani.</title>
        <authorList>
            <person name="Kraeva N."/>
            <person name="Butenko A."/>
            <person name="Hlavacova J."/>
            <person name="Kostygov A."/>
            <person name="Myskova J."/>
            <person name="Grybchuk D."/>
            <person name="Lestinova T."/>
            <person name="Votypka J."/>
            <person name="Volf P."/>
            <person name="Opperdoes F."/>
            <person name="Flegontov P."/>
            <person name="Lukes J."/>
            <person name="Yurchenko V."/>
        </authorList>
    </citation>
    <scope>NUCLEOTIDE SEQUENCE [LARGE SCALE GENOMIC DNA]</scope>
    <source>
        <strain evidence="3 4">ATCC 30220</strain>
    </source>
</reference>
<dbReference type="InterPro" id="IPR038752">
    <property type="entry name" value="IQCH"/>
</dbReference>
<dbReference type="PANTHER" id="PTHR14465">
    <property type="entry name" value="IQ DOMAIN-CONTAINING PROTEIN H"/>
    <property type="match status" value="1"/>
</dbReference>
<protein>
    <recommendedName>
        <fullName evidence="2">IQCH-like ATP-grasp domain-containing protein</fullName>
    </recommendedName>
</protein>
<gene>
    <name evidence="3" type="ORF">ABL78_6265</name>
</gene>
<dbReference type="InterPro" id="IPR056855">
    <property type="entry name" value="ATP-grasp_IQCH"/>
</dbReference>
<feature type="domain" description="IQCH-like ATP-grasp" evidence="2">
    <location>
        <begin position="523"/>
        <end position="775"/>
    </location>
</feature>
<dbReference type="Proteomes" id="UP000038009">
    <property type="component" value="Unassembled WGS sequence"/>
</dbReference>
<dbReference type="AlphaFoldDB" id="A0A0N1IJ14"/>
<evidence type="ECO:0000313" key="4">
    <source>
        <dbReference type="Proteomes" id="UP000038009"/>
    </source>
</evidence>
<dbReference type="EMBL" id="LJSK01000240">
    <property type="protein sequence ID" value="KPI84671.1"/>
    <property type="molecule type" value="Genomic_DNA"/>
</dbReference>
<name>A0A0N1IJ14_LEPSE</name>
<proteinExistence type="predicted"/>
<evidence type="ECO:0000259" key="2">
    <source>
        <dbReference type="Pfam" id="PF24923"/>
    </source>
</evidence>